<dbReference type="AlphaFoldDB" id="A0AAE1BDW2"/>
<accession>A0AAE1BDW2</accession>
<gene>
    <name evidence="2" type="ORF">RRG08_039226</name>
</gene>
<protein>
    <submittedName>
        <fullName evidence="2">Uncharacterized protein</fullName>
    </submittedName>
</protein>
<organism evidence="2 3">
    <name type="scientific">Elysia crispata</name>
    <name type="common">lettuce slug</name>
    <dbReference type="NCBI Taxonomy" id="231223"/>
    <lineage>
        <taxon>Eukaryota</taxon>
        <taxon>Metazoa</taxon>
        <taxon>Spiralia</taxon>
        <taxon>Lophotrochozoa</taxon>
        <taxon>Mollusca</taxon>
        <taxon>Gastropoda</taxon>
        <taxon>Heterobranchia</taxon>
        <taxon>Euthyneura</taxon>
        <taxon>Panpulmonata</taxon>
        <taxon>Sacoglossa</taxon>
        <taxon>Placobranchoidea</taxon>
        <taxon>Plakobranchidae</taxon>
        <taxon>Elysia</taxon>
    </lineage>
</organism>
<proteinExistence type="predicted"/>
<comment type="caution">
    <text evidence="2">The sequence shown here is derived from an EMBL/GenBank/DDBJ whole genome shotgun (WGS) entry which is preliminary data.</text>
</comment>
<dbReference type="EMBL" id="JAWDGP010000027">
    <property type="protein sequence ID" value="KAK3804305.1"/>
    <property type="molecule type" value="Genomic_DNA"/>
</dbReference>
<evidence type="ECO:0000313" key="3">
    <source>
        <dbReference type="Proteomes" id="UP001283361"/>
    </source>
</evidence>
<dbReference type="Proteomes" id="UP001283361">
    <property type="component" value="Unassembled WGS sequence"/>
</dbReference>
<keyword evidence="3" id="KW-1185">Reference proteome</keyword>
<feature type="region of interest" description="Disordered" evidence="1">
    <location>
        <begin position="35"/>
        <end position="79"/>
    </location>
</feature>
<evidence type="ECO:0000313" key="2">
    <source>
        <dbReference type="EMBL" id="KAK3804305.1"/>
    </source>
</evidence>
<reference evidence="2" key="1">
    <citation type="journal article" date="2023" name="G3 (Bethesda)">
        <title>A reference genome for the long-term kleptoplast-retaining sea slug Elysia crispata morphotype clarki.</title>
        <authorList>
            <person name="Eastman K.E."/>
            <person name="Pendleton A.L."/>
            <person name="Shaikh M.A."/>
            <person name="Suttiyut T."/>
            <person name="Ogas R."/>
            <person name="Tomko P."/>
            <person name="Gavelis G."/>
            <person name="Widhalm J.R."/>
            <person name="Wisecaver J.H."/>
        </authorList>
    </citation>
    <scope>NUCLEOTIDE SEQUENCE</scope>
    <source>
        <strain evidence="2">ECLA1</strain>
    </source>
</reference>
<evidence type="ECO:0000256" key="1">
    <source>
        <dbReference type="SAM" id="MobiDB-lite"/>
    </source>
</evidence>
<name>A0AAE1BDW2_9GAST</name>
<sequence length="79" mass="8582">MYPNNRFSLIDGRSTVSMATDSIMLPELTWLSIPAGGGDTRAGSNPRKLRAGNGKSADGVTAMLDRQPQRKEAKYQKAQ</sequence>
<feature type="compositionally biased region" description="Basic and acidic residues" evidence="1">
    <location>
        <begin position="67"/>
        <end position="79"/>
    </location>
</feature>